<dbReference type="AlphaFoldDB" id="A0A915I2E3"/>
<organism evidence="2 3">
    <name type="scientific">Romanomermis culicivorax</name>
    <name type="common">Nematode worm</name>
    <dbReference type="NCBI Taxonomy" id="13658"/>
    <lineage>
        <taxon>Eukaryota</taxon>
        <taxon>Metazoa</taxon>
        <taxon>Ecdysozoa</taxon>
        <taxon>Nematoda</taxon>
        <taxon>Enoplea</taxon>
        <taxon>Dorylaimia</taxon>
        <taxon>Mermithida</taxon>
        <taxon>Mermithoidea</taxon>
        <taxon>Mermithidae</taxon>
        <taxon>Romanomermis</taxon>
    </lineage>
</organism>
<sequence length="195" mass="20873">MQAAAVVVVVRPQMQPAVAQPTQVPQVEQPVEVELEVVTIMQTVPPAPAISLAKIKQLLPEIHNSDSQSSSEEEEEAFNQYIFMGSQRLNQMGMKRKALGDDKPKPDKYQCTNAKSPADGVEANKARTKAKMEVIPEAKARGDIIEEGLEEAIDAAGSSNSTNCLERKAKGPGACLLTACSGKPIQGSCKQACNV</sequence>
<keyword evidence="2" id="KW-1185">Reference proteome</keyword>
<dbReference type="Proteomes" id="UP000887565">
    <property type="component" value="Unplaced"/>
</dbReference>
<feature type="region of interest" description="Disordered" evidence="1">
    <location>
        <begin position="98"/>
        <end position="125"/>
    </location>
</feature>
<evidence type="ECO:0000313" key="2">
    <source>
        <dbReference type="Proteomes" id="UP000887565"/>
    </source>
</evidence>
<reference evidence="3" key="1">
    <citation type="submission" date="2022-11" db="UniProtKB">
        <authorList>
            <consortium name="WormBaseParasite"/>
        </authorList>
    </citation>
    <scope>IDENTIFICATION</scope>
</reference>
<proteinExistence type="predicted"/>
<accession>A0A915I2E3</accession>
<evidence type="ECO:0000256" key="1">
    <source>
        <dbReference type="SAM" id="MobiDB-lite"/>
    </source>
</evidence>
<protein>
    <submittedName>
        <fullName evidence="3">Uncharacterized protein</fullName>
    </submittedName>
</protein>
<dbReference type="WBParaSite" id="nRc.2.0.1.t07881-RA">
    <property type="protein sequence ID" value="nRc.2.0.1.t07881-RA"/>
    <property type="gene ID" value="nRc.2.0.1.g07881"/>
</dbReference>
<evidence type="ECO:0000313" key="3">
    <source>
        <dbReference type="WBParaSite" id="nRc.2.0.1.t07881-RA"/>
    </source>
</evidence>
<feature type="compositionally biased region" description="Basic and acidic residues" evidence="1">
    <location>
        <begin position="98"/>
        <end position="108"/>
    </location>
</feature>
<name>A0A915I2E3_ROMCU</name>